<feature type="compositionally biased region" description="Polar residues" evidence="1">
    <location>
        <begin position="624"/>
        <end position="640"/>
    </location>
</feature>
<keyword evidence="3" id="KW-1185">Reference proteome</keyword>
<feature type="region of interest" description="Disordered" evidence="1">
    <location>
        <begin position="1400"/>
        <end position="1432"/>
    </location>
</feature>
<feature type="compositionally biased region" description="Polar residues" evidence="1">
    <location>
        <begin position="94"/>
        <end position="104"/>
    </location>
</feature>
<feature type="compositionally biased region" description="Basic and acidic residues" evidence="1">
    <location>
        <begin position="425"/>
        <end position="434"/>
    </location>
</feature>
<dbReference type="OrthoDB" id="2504896at2759"/>
<gene>
    <name evidence="2" type="ORF">PsYK624_038430</name>
</gene>
<feature type="compositionally biased region" description="Polar residues" evidence="1">
    <location>
        <begin position="43"/>
        <end position="55"/>
    </location>
</feature>
<evidence type="ECO:0000313" key="2">
    <source>
        <dbReference type="EMBL" id="GJE87760.1"/>
    </source>
</evidence>
<feature type="region of interest" description="Disordered" evidence="1">
    <location>
        <begin position="231"/>
        <end position="596"/>
    </location>
</feature>
<feature type="compositionally biased region" description="Basic and acidic residues" evidence="1">
    <location>
        <begin position="772"/>
        <end position="801"/>
    </location>
</feature>
<feature type="compositionally biased region" description="Basic and acidic residues" evidence="1">
    <location>
        <begin position="401"/>
        <end position="418"/>
    </location>
</feature>
<feature type="region of interest" description="Disordered" evidence="1">
    <location>
        <begin position="1041"/>
        <end position="1106"/>
    </location>
</feature>
<proteinExistence type="predicted"/>
<reference evidence="2 3" key="1">
    <citation type="submission" date="2021-08" db="EMBL/GenBank/DDBJ databases">
        <title>Draft Genome Sequence of Phanerochaete sordida strain YK-624.</title>
        <authorList>
            <person name="Mori T."/>
            <person name="Dohra H."/>
            <person name="Suzuki T."/>
            <person name="Kawagishi H."/>
            <person name="Hirai H."/>
        </authorList>
    </citation>
    <scope>NUCLEOTIDE SEQUENCE [LARGE SCALE GENOMIC DNA]</scope>
    <source>
        <strain evidence="2 3">YK-624</strain>
    </source>
</reference>
<feature type="compositionally biased region" description="Polar residues" evidence="1">
    <location>
        <begin position="290"/>
        <end position="299"/>
    </location>
</feature>
<feature type="compositionally biased region" description="Low complexity" evidence="1">
    <location>
        <begin position="80"/>
        <end position="93"/>
    </location>
</feature>
<feature type="compositionally biased region" description="Basic and acidic residues" evidence="1">
    <location>
        <begin position="254"/>
        <end position="277"/>
    </location>
</feature>
<feature type="region of interest" description="Disordered" evidence="1">
    <location>
        <begin position="762"/>
        <end position="850"/>
    </location>
</feature>
<feature type="region of interest" description="Disordered" evidence="1">
    <location>
        <begin position="1187"/>
        <end position="1209"/>
    </location>
</feature>
<evidence type="ECO:0000256" key="1">
    <source>
        <dbReference type="SAM" id="MobiDB-lite"/>
    </source>
</evidence>
<feature type="compositionally biased region" description="Low complexity" evidence="1">
    <location>
        <begin position="1283"/>
        <end position="1301"/>
    </location>
</feature>
<feature type="region of interest" description="Disordered" evidence="1">
    <location>
        <begin position="879"/>
        <end position="907"/>
    </location>
</feature>
<feature type="region of interest" description="Disordered" evidence="1">
    <location>
        <begin position="1452"/>
        <end position="1504"/>
    </location>
</feature>
<comment type="caution">
    <text evidence="2">The sequence shown here is derived from an EMBL/GenBank/DDBJ whole genome shotgun (WGS) entry which is preliminary data.</text>
</comment>
<feature type="region of interest" description="Disordered" evidence="1">
    <location>
        <begin position="1248"/>
        <end position="1317"/>
    </location>
</feature>
<dbReference type="EMBL" id="BPQB01000007">
    <property type="protein sequence ID" value="GJE87760.1"/>
    <property type="molecule type" value="Genomic_DNA"/>
</dbReference>
<feature type="compositionally biased region" description="Basic and acidic residues" evidence="1">
    <location>
        <begin position="540"/>
        <end position="594"/>
    </location>
</feature>
<feature type="region of interest" description="Disordered" evidence="1">
    <location>
        <begin position="18"/>
        <end position="155"/>
    </location>
</feature>
<feature type="compositionally biased region" description="Basic and acidic residues" evidence="1">
    <location>
        <begin position="823"/>
        <end position="832"/>
    </location>
</feature>
<protein>
    <submittedName>
        <fullName evidence="2">Uncharacterized protein</fullName>
    </submittedName>
</protein>
<dbReference type="Proteomes" id="UP000703269">
    <property type="component" value="Unassembled WGS sequence"/>
</dbReference>
<evidence type="ECO:0000313" key="3">
    <source>
        <dbReference type="Proteomes" id="UP000703269"/>
    </source>
</evidence>
<feature type="region of interest" description="Disordered" evidence="1">
    <location>
        <begin position="611"/>
        <end position="696"/>
    </location>
</feature>
<feature type="compositionally biased region" description="Low complexity" evidence="1">
    <location>
        <begin position="25"/>
        <end position="42"/>
    </location>
</feature>
<sequence>MPHPKRFAHVDINKRFLEKNSQHASTSHVPTTSSVTKTVSSTQKPVLQTTPSHSKLVTAKLTADTSRSSATGPGWSRPPSTSSSIAGATSTVANAPTSTPTTTHGVPLPAPVGKVIQPQPRTADSPAILRKDGSGKPAWRSTPTAVASVPRPESVQNEFPTAAEVARVQSAQLVEKKQVAQNAAAQKQAMAAEADAFRGVHLGPNVHHWDEDEGDDSNFLDEVIEFDDGRQYTIPQAKSPPPEESKKGGGLSENKADHHNVAVSKEERFADDFDRSWPRSRNGFAHERNNQPLLSPSATSSQSLHSPQESSRQLFNERSNRLEPYSHASSRFPGPPRDSYFNRRGSRSDAGPPADFRGGRDAPPHSGVQLLQKPLNGHASSPLDDAPMRSRVFGDGPASHGAHDGGRFRDRDLGRRDGPFSGRPDFNRPRDFHHAPGMPPPAGVPDRPRRYSNMGPPPPTGAELRDGRQLPPHLSGAHPPPDMWRTPSMSERSRRLSTASSVSHGPSASAASPLVPDASVAAVSPIAPETPLQPPIMDLEEARKQAMHSAAERARLRRQQEEEEREKERERARKKAAELEAKLKASEEEKKAEHAQVVQAEAVAIIEDAVRSAASEQPAETHLSKTAESSPSVPTAQLRTSFGRAPSSKGSLRPGPERRSSTLAPVSPATEAETWRKPVESSAHVPPQPPPAPLPLLEQIDSFSVDMDGDVEVVDFTEHGKLIGVESPQISKEEPAALVLFTTHKPPRPSAADFFDDNEAAMSKLAPPTPSKADEGPWRRKMSPVREHPTTQVERSPERPVLHISPTLYHANPATPHQRPGHPHSDERERQHSQQHYAPHPNAVLKSPLTPSYREAPMSALNDTMARIKGALAGMHGPPKGAPPNQKWLPPALRQRSSPTTEYPPEHALDEGALHETFDVTGYEPPRSPKPAWNHYAVRLSKPSAPREPVPFRRLKAFNSHHYMRLDVSSLITPREGGKRAFNVFNVNELLFKPYFVKGRPEYRVSLPKPSRAQLTENGLVVNLPAPIRPPKIAETGAFGRRGEADGAATWRKPRSLPPKVDSKEVVSVNGLDTVSRSPPPEPSRTLEEVSAGSPTVSVPPVKAKAPEKIPNGSGVAFYRGSPVGNGTTSASAAVQFIVNSELDDDLSAAENARSEWSAGATSSSRAVENTALVTFPEHRMEVISATTSKVNSPWAPPRDLTKEPAPSDPIQEQMKALWSSTSNKTESPSQNLLDGLASDMAAVQFTAPETKLDEPSTQTPPVVTAPSRMSSQDVARAFQQVPNSSANPPSSAKSSSAPANHQAPRQAAPHVMPPGMRAYPGYPSPMMSSPSPTLYQPGMATSPIPRSMMAASPHYPPPPMWVAIPNGPPGMMRPVPSPYGPQLLPYPPPGAMPMYAPPPGMQGGGPPQPNNVQHRPPGVPMMSPVPPQAQPAHHPMYATSPVMMQAMPHMPPPGTPYAGPATQGRPPEQPRGAYNGMMQQQPSYGQPPATYAVPPNSYGRTQW</sequence>
<feature type="compositionally biased region" description="Polar residues" evidence="1">
    <location>
        <begin position="496"/>
        <end position="510"/>
    </location>
</feature>
<feature type="compositionally biased region" description="Pro residues" evidence="1">
    <location>
        <begin position="1418"/>
        <end position="1430"/>
    </location>
</feature>
<accession>A0A9P3LA36</accession>
<feature type="compositionally biased region" description="Low complexity" evidence="1">
    <location>
        <begin position="300"/>
        <end position="311"/>
    </location>
</feature>
<name>A0A9P3LA36_9APHY</name>
<feature type="compositionally biased region" description="Polar residues" evidence="1">
    <location>
        <begin position="1256"/>
        <end position="1274"/>
    </location>
</feature>
<organism evidence="2 3">
    <name type="scientific">Phanerochaete sordida</name>
    <dbReference type="NCBI Taxonomy" id="48140"/>
    <lineage>
        <taxon>Eukaryota</taxon>
        <taxon>Fungi</taxon>
        <taxon>Dikarya</taxon>
        <taxon>Basidiomycota</taxon>
        <taxon>Agaricomycotina</taxon>
        <taxon>Agaricomycetes</taxon>
        <taxon>Polyporales</taxon>
        <taxon>Phanerochaetaceae</taxon>
        <taxon>Phanerochaete</taxon>
    </lineage>
</organism>